<dbReference type="PROSITE" id="PS00059">
    <property type="entry name" value="ADH_ZINC"/>
    <property type="match status" value="1"/>
</dbReference>
<dbReference type="OrthoDB" id="9797931at2"/>
<dbReference type="GO" id="GO:0008270">
    <property type="term" value="F:zinc ion binding"/>
    <property type="evidence" value="ECO:0007669"/>
    <property type="project" value="InterPro"/>
</dbReference>
<keyword evidence="4" id="KW-0560">Oxidoreductase</keyword>
<dbReference type="InterPro" id="IPR013154">
    <property type="entry name" value="ADH-like_N"/>
</dbReference>
<dbReference type="InterPro" id="IPR036291">
    <property type="entry name" value="NAD(P)-bd_dom_sf"/>
</dbReference>
<dbReference type="SUPFAM" id="SSF50129">
    <property type="entry name" value="GroES-like"/>
    <property type="match status" value="1"/>
</dbReference>
<dbReference type="SMART" id="SM00829">
    <property type="entry name" value="PKS_ER"/>
    <property type="match status" value="1"/>
</dbReference>
<dbReference type="PANTHER" id="PTHR43401">
    <property type="entry name" value="L-THREONINE 3-DEHYDROGENASE"/>
    <property type="match status" value="1"/>
</dbReference>
<evidence type="ECO:0000313" key="7">
    <source>
        <dbReference type="EMBL" id="SIS22321.1"/>
    </source>
</evidence>
<dbReference type="InterPro" id="IPR020843">
    <property type="entry name" value="ER"/>
</dbReference>
<dbReference type="SUPFAM" id="SSF51735">
    <property type="entry name" value="NAD(P)-binding Rossmann-fold domains"/>
    <property type="match status" value="1"/>
</dbReference>
<dbReference type="InterPro" id="IPR011032">
    <property type="entry name" value="GroES-like_sf"/>
</dbReference>
<dbReference type="STRING" id="58117.SAMN05421833_14315"/>
<dbReference type="AlphaFoldDB" id="A0A1N7HC38"/>
<evidence type="ECO:0000259" key="6">
    <source>
        <dbReference type="SMART" id="SM00829"/>
    </source>
</evidence>
<dbReference type="RefSeq" id="WP_030512200.1">
    <property type="nucleotide sequence ID" value="NZ_FTNI01000043.1"/>
</dbReference>
<evidence type="ECO:0000256" key="3">
    <source>
        <dbReference type="ARBA" id="ARBA00022833"/>
    </source>
</evidence>
<proteinExistence type="inferred from homology"/>
<dbReference type="InterPro" id="IPR002328">
    <property type="entry name" value="ADH_Zn_CS"/>
</dbReference>
<dbReference type="Proteomes" id="UP000186096">
    <property type="component" value="Unassembled WGS sequence"/>
</dbReference>
<feature type="domain" description="Enoyl reductase (ER)" evidence="6">
    <location>
        <begin position="10"/>
        <end position="334"/>
    </location>
</feature>
<sequence>MKGAAYVGGGRLETVSVDVGPPGPGEIQVAVAYCGLCGTDLHIVHGAMDARVRTPLVFGHETSGTVAAVGAGVEGWKVGDPLTVMPLVWDGTCSACLAGHQHICQNLVFVGIDSPGGLQQRWNVPASIAVPLPSGLDLRTAALVEPVAVAVHDVRRSGLQVGDHAVVLGGGPIGVLIATVARDAGAHVMVAEVDATRRSRVAELGFEVIDPASADLAAEVGRWTNGVGADVVFEVSGAAAAARSATDLAKVRGTIVVVAIHSAPRELDLQRVFWRELRLLGARVYQRSDFERAVDLLGRGVIPTEALISGVVPIEEIASAIDDLSAGRAMKILVDVAGEARA</sequence>
<dbReference type="EMBL" id="FTNI01000043">
    <property type="protein sequence ID" value="SIS22321.1"/>
    <property type="molecule type" value="Genomic_DNA"/>
</dbReference>
<evidence type="ECO:0000313" key="8">
    <source>
        <dbReference type="Proteomes" id="UP000186096"/>
    </source>
</evidence>
<gene>
    <name evidence="7" type="ORF">SAMN05421833_14315</name>
</gene>
<dbReference type="InterPro" id="IPR050129">
    <property type="entry name" value="Zn_alcohol_dh"/>
</dbReference>
<keyword evidence="2 5" id="KW-0479">Metal-binding</keyword>
<protein>
    <submittedName>
        <fullName evidence="7">2-desacetyl-2-hydroxyethyl bacteriochlorophyllide A dehydrogenase</fullName>
    </submittedName>
</protein>
<dbReference type="Gene3D" id="3.90.180.10">
    <property type="entry name" value="Medium-chain alcohol dehydrogenases, catalytic domain"/>
    <property type="match status" value="1"/>
</dbReference>
<dbReference type="GO" id="GO:0016491">
    <property type="term" value="F:oxidoreductase activity"/>
    <property type="evidence" value="ECO:0007669"/>
    <property type="project" value="UniProtKB-KW"/>
</dbReference>
<evidence type="ECO:0000256" key="2">
    <source>
        <dbReference type="ARBA" id="ARBA00022723"/>
    </source>
</evidence>
<dbReference type="Pfam" id="PF00107">
    <property type="entry name" value="ADH_zinc_N"/>
    <property type="match status" value="1"/>
</dbReference>
<evidence type="ECO:0000256" key="1">
    <source>
        <dbReference type="ARBA" id="ARBA00001947"/>
    </source>
</evidence>
<dbReference type="Gene3D" id="3.40.50.720">
    <property type="entry name" value="NAD(P)-binding Rossmann-like Domain"/>
    <property type="match status" value="1"/>
</dbReference>
<name>A0A1N7HC38_9ACTN</name>
<comment type="similarity">
    <text evidence="5">Belongs to the zinc-containing alcohol dehydrogenase family.</text>
</comment>
<dbReference type="Pfam" id="PF08240">
    <property type="entry name" value="ADH_N"/>
    <property type="match status" value="1"/>
</dbReference>
<dbReference type="PANTHER" id="PTHR43401:SF2">
    <property type="entry name" value="L-THREONINE 3-DEHYDROGENASE"/>
    <property type="match status" value="1"/>
</dbReference>
<dbReference type="InterPro" id="IPR013149">
    <property type="entry name" value="ADH-like_C"/>
</dbReference>
<accession>A0A1N7HC38</accession>
<comment type="cofactor">
    <cofactor evidence="1 5">
        <name>Zn(2+)</name>
        <dbReference type="ChEBI" id="CHEBI:29105"/>
    </cofactor>
</comment>
<evidence type="ECO:0000256" key="5">
    <source>
        <dbReference type="RuleBase" id="RU361277"/>
    </source>
</evidence>
<keyword evidence="8" id="KW-1185">Reference proteome</keyword>
<evidence type="ECO:0000256" key="4">
    <source>
        <dbReference type="ARBA" id="ARBA00023002"/>
    </source>
</evidence>
<reference evidence="8" key="1">
    <citation type="submission" date="2017-01" db="EMBL/GenBank/DDBJ databases">
        <authorList>
            <person name="Varghese N."/>
            <person name="Submissions S."/>
        </authorList>
    </citation>
    <scope>NUCLEOTIDE SEQUENCE [LARGE SCALE GENOMIC DNA]</scope>
    <source>
        <strain evidence="8">ATCC 12950</strain>
    </source>
</reference>
<keyword evidence="3 5" id="KW-0862">Zinc</keyword>
<organism evidence="7 8">
    <name type="scientific">Microbispora rosea</name>
    <dbReference type="NCBI Taxonomy" id="58117"/>
    <lineage>
        <taxon>Bacteria</taxon>
        <taxon>Bacillati</taxon>
        <taxon>Actinomycetota</taxon>
        <taxon>Actinomycetes</taxon>
        <taxon>Streptosporangiales</taxon>
        <taxon>Streptosporangiaceae</taxon>
        <taxon>Microbispora</taxon>
    </lineage>
</organism>